<dbReference type="STRING" id="405436.SAMN05444365_103517"/>
<feature type="transmembrane region" description="Helical" evidence="1">
    <location>
        <begin position="43"/>
        <end position="67"/>
    </location>
</feature>
<name>A0A1H3MTD1_9ACTN</name>
<keyword evidence="1" id="KW-1133">Transmembrane helix</keyword>
<protein>
    <submittedName>
        <fullName evidence="2">Uncharacterized protein</fullName>
    </submittedName>
</protein>
<feature type="transmembrane region" description="Helical" evidence="1">
    <location>
        <begin position="79"/>
        <end position="102"/>
    </location>
</feature>
<dbReference type="Proteomes" id="UP000242415">
    <property type="component" value="Unassembled WGS sequence"/>
</dbReference>
<evidence type="ECO:0000256" key="1">
    <source>
        <dbReference type="SAM" id="Phobius"/>
    </source>
</evidence>
<feature type="transmembrane region" description="Helical" evidence="1">
    <location>
        <begin position="7"/>
        <end position="31"/>
    </location>
</feature>
<evidence type="ECO:0000313" key="3">
    <source>
        <dbReference type="Proteomes" id="UP000242415"/>
    </source>
</evidence>
<dbReference type="RefSeq" id="WP_139307249.1">
    <property type="nucleotide sequence ID" value="NZ_FNPH01000003.1"/>
</dbReference>
<accession>A0A1H3MTD1</accession>
<dbReference type="EMBL" id="FNPH01000003">
    <property type="protein sequence ID" value="SDY79957.1"/>
    <property type="molecule type" value="Genomic_DNA"/>
</dbReference>
<sequence length="107" mass="10969">MTGTAKVIYGAGLTVTVLAVGLLDLFLIALLRSGWEQVASDGHRAYLTAVCGVLVVAGLALFVPFAFVRTWGGGVRTWVGVVVPIACALGALVWLVVGAVAAKVFGL</sequence>
<dbReference type="AlphaFoldDB" id="A0A1H3MTD1"/>
<keyword evidence="1" id="KW-0812">Transmembrane</keyword>
<keyword evidence="3" id="KW-1185">Reference proteome</keyword>
<keyword evidence="1" id="KW-0472">Membrane</keyword>
<reference evidence="3" key="1">
    <citation type="submission" date="2016-10" db="EMBL/GenBank/DDBJ databases">
        <authorList>
            <person name="Varghese N."/>
            <person name="Submissions S."/>
        </authorList>
    </citation>
    <scope>NUCLEOTIDE SEQUENCE [LARGE SCALE GENOMIC DNA]</scope>
    <source>
        <strain evidence="3">DSM 45245</strain>
    </source>
</reference>
<gene>
    <name evidence="2" type="ORF">SAMN05444365_103517</name>
</gene>
<evidence type="ECO:0000313" key="2">
    <source>
        <dbReference type="EMBL" id="SDY79957.1"/>
    </source>
</evidence>
<organism evidence="2 3">
    <name type="scientific">Micromonospora pattaloongensis</name>
    <dbReference type="NCBI Taxonomy" id="405436"/>
    <lineage>
        <taxon>Bacteria</taxon>
        <taxon>Bacillati</taxon>
        <taxon>Actinomycetota</taxon>
        <taxon>Actinomycetes</taxon>
        <taxon>Micromonosporales</taxon>
        <taxon>Micromonosporaceae</taxon>
        <taxon>Micromonospora</taxon>
    </lineage>
</organism>
<proteinExistence type="predicted"/>